<gene>
    <name evidence="1" type="ORF">LPB3_14490</name>
</gene>
<dbReference type="PROSITE" id="PS51257">
    <property type="entry name" value="PROKAR_LIPOPROTEIN"/>
    <property type="match status" value="1"/>
</dbReference>
<dbReference type="RefSeq" id="WP_065320343.1">
    <property type="nucleotide sequence ID" value="NZ_CP017477.1"/>
</dbReference>
<dbReference type="Pfam" id="PF03306">
    <property type="entry name" value="AAL_decarboxy"/>
    <property type="match status" value="1"/>
</dbReference>
<dbReference type="AlphaFoldDB" id="A0A1B8TRB5"/>
<dbReference type="STRING" id="1774273.LPB03_14815"/>
<sequence length="241" mass="27174">MNKLKNTIVSIIFVLTIISCQSKDNKVKNIEVNYTGALKTMMSGNLKATVSLDSLSKKKNFYALGAVENLKGEIQIFNSKPTNSFVLDSSLLIDESFNLKAALLVYAEVEEWKSYSIEKFTNKKDLESAIFKMAKTNGIDTEKPFPFLLEGKIESLDWHVINWKDGDTIHNHQKHKESGLNGSLNNTEVQIIGFHSTKHKAVFTHHTTNIHMHFKTNDSNIAGHIDDLKLAKTITLKLPKQ</sequence>
<dbReference type="GO" id="GO:0045151">
    <property type="term" value="P:acetoin biosynthetic process"/>
    <property type="evidence" value="ECO:0007669"/>
    <property type="project" value="InterPro"/>
</dbReference>
<proteinExistence type="predicted"/>
<dbReference type="EMBL" id="LSFM01000025">
    <property type="protein sequence ID" value="OBY61988.1"/>
    <property type="molecule type" value="Genomic_DNA"/>
</dbReference>
<evidence type="ECO:0000313" key="1">
    <source>
        <dbReference type="EMBL" id="OBY61988.1"/>
    </source>
</evidence>
<name>A0A1B8TRB5_9FLAO</name>
<accession>A0A1B8TRB5</accession>
<dbReference type="Proteomes" id="UP000092584">
    <property type="component" value="Unassembled WGS sequence"/>
</dbReference>
<dbReference type="SUPFAM" id="SSF117856">
    <property type="entry name" value="AF0104/ALDC/Ptd012-like"/>
    <property type="match status" value="1"/>
</dbReference>
<dbReference type="OrthoDB" id="824310at2"/>
<keyword evidence="2" id="KW-1185">Reference proteome</keyword>
<reference evidence="2" key="1">
    <citation type="submission" date="2016-02" db="EMBL/GenBank/DDBJ databases">
        <authorList>
            <person name="Shin S.-K."/>
            <person name="Yi H."/>
            <person name="Kim E."/>
        </authorList>
    </citation>
    <scope>NUCLEOTIDE SEQUENCE [LARGE SCALE GENOMIC DNA]</scope>
    <source>
        <strain evidence="2">LPB0003</strain>
    </source>
</reference>
<dbReference type="Gene3D" id="3.30.1330.80">
    <property type="entry name" value="Hypothetical protein, similar to alpha- acetolactate decarboxylase, domain 2"/>
    <property type="match status" value="1"/>
</dbReference>
<dbReference type="KEGG" id="pob:LPB03_14815"/>
<dbReference type="UniPathway" id="UPA00626">
    <property type="reaction ID" value="UER00678"/>
</dbReference>
<dbReference type="InterPro" id="IPR005128">
    <property type="entry name" value="Acetolactate_a_deCO2ase"/>
</dbReference>
<dbReference type="GO" id="GO:0047605">
    <property type="term" value="F:acetolactate decarboxylase activity"/>
    <property type="evidence" value="ECO:0007669"/>
    <property type="project" value="InterPro"/>
</dbReference>
<protein>
    <submittedName>
        <fullName evidence="1">Uncharacterized protein</fullName>
    </submittedName>
</protein>
<comment type="caution">
    <text evidence="1">The sequence shown here is derived from an EMBL/GenBank/DDBJ whole genome shotgun (WGS) entry which is preliminary data.</text>
</comment>
<organism evidence="1 2">
    <name type="scientific">Polaribacter vadi</name>
    <dbReference type="NCBI Taxonomy" id="1774273"/>
    <lineage>
        <taxon>Bacteria</taxon>
        <taxon>Pseudomonadati</taxon>
        <taxon>Bacteroidota</taxon>
        <taxon>Flavobacteriia</taxon>
        <taxon>Flavobacteriales</taxon>
        <taxon>Flavobacteriaceae</taxon>
    </lineage>
</organism>
<evidence type="ECO:0000313" key="2">
    <source>
        <dbReference type="Proteomes" id="UP000092584"/>
    </source>
</evidence>